<dbReference type="PANTHER" id="PTHR30004">
    <property type="entry name" value="4-HYDROXYTHREONINE-4-PHOSPHATE DEHYDROGENASE"/>
    <property type="match status" value="1"/>
</dbReference>
<evidence type="ECO:0000256" key="3">
    <source>
        <dbReference type="ARBA" id="ARBA00023027"/>
    </source>
</evidence>
<name>A0A556C5R8_BREAU</name>
<dbReference type="RefSeq" id="WP_143924070.1">
    <property type="nucleotide sequence ID" value="NZ_VLTK01000014.1"/>
</dbReference>
<sequence length="350" mass="36239">MTPDIPRIVLVPGDLSGVGPELMARLLADPANRARARLLVTATAEELDSFATTAAVTIADRDDIEHLGTDYRGPAIPVGEVSIAAGERALADLATALDLCAGGEADGVMFLPLNKGAMGQAGMTEEDELRWFAKRLDFDGFTSELNFIESLVTARVTSHVPVSEIADGISAGKVLETIELLNRVVAQTRTSTPRLAVCALNPHAGEGGKFGREEIDDIAPAIELARSRGIDVEGPFPCDTLFARAVGGDYDGVVTMYHDQGQIAMKLLGFDQGVTVHGGIPIPIATPAHGTAHNIVGTGKADLGPSTHAFDLAVRMAESRRATTDTDNAVAGAAAGTAAGAAAGAQVSPQ</sequence>
<dbReference type="Proteomes" id="UP000316406">
    <property type="component" value="Unassembled WGS sequence"/>
</dbReference>
<dbReference type="SUPFAM" id="SSF53659">
    <property type="entry name" value="Isocitrate/Isopropylmalate dehydrogenase-like"/>
    <property type="match status" value="1"/>
</dbReference>
<dbReference type="EMBL" id="VLTK01000014">
    <property type="protein sequence ID" value="TSI12809.1"/>
    <property type="molecule type" value="Genomic_DNA"/>
</dbReference>
<dbReference type="Gene3D" id="3.40.718.10">
    <property type="entry name" value="Isopropylmalate Dehydrogenase"/>
    <property type="match status" value="1"/>
</dbReference>
<accession>A0A556C5R8</accession>
<evidence type="ECO:0000256" key="2">
    <source>
        <dbReference type="ARBA" id="ARBA00023002"/>
    </source>
</evidence>
<reference evidence="4 5" key="1">
    <citation type="submission" date="2019-07" db="EMBL/GenBank/DDBJ databases">
        <title>Draft genome sequence of Brevibacterium aurantiacum XU54 isolated from Xinjiang China.</title>
        <authorList>
            <person name="Xu X."/>
        </authorList>
    </citation>
    <scope>NUCLEOTIDE SEQUENCE [LARGE SCALE GENOMIC DNA]</scope>
    <source>
        <strain evidence="4 5">XU54</strain>
    </source>
</reference>
<gene>
    <name evidence="4" type="ORF">FO013_18660</name>
</gene>
<keyword evidence="1" id="KW-0479">Metal-binding</keyword>
<proteinExistence type="predicted"/>
<organism evidence="4 5">
    <name type="scientific">Brevibacterium aurantiacum</name>
    <dbReference type="NCBI Taxonomy" id="273384"/>
    <lineage>
        <taxon>Bacteria</taxon>
        <taxon>Bacillati</taxon>
        <taxon>Actinomycetota</taxon>
        <taxon>Actinomycetes</taxon>
        <taxon>Micrococcales</taxon>
        <taxon>Brevibacteriaceae</taxon>
        <taxon>Brevibacterium</taxon>
    </lineage>
</organism>
<keyword evidence="5" id="KW-1185">Reference proteome</keyword>
<comment type="caution">
    <text evidence="4">The sequence shown here is derived from an EMBL/GenBank/DDBJ whole genome shotgun (WGS) entry which is preliminary data.</text>
</comment>
<dbReference type="InterPro" id="IPR005255">
    <property type="entry name" value="PdxA_fam"/>
</dbReference>
<dbReference type="GO" id="GO:0016491">
    <property type="term" value="F:oxidoreductase activity"/>
    <property type="evidence" value="ECO:0007669"/>
    <property type="project" value="UniProtKB-KW"/>
</dbReference>
<keyword evidence="3" id="KW-0520">NAD</keyword>
<keyword evidence="2" id="KW-0560">Oxidoreductase</keyword>
<evidence type="ECO:0000313" key="5">
    <source>
        <dbReference type="Proteomes" id="UP000316406"/>
    </source>
</evidence>
<dbReference type="AlphaFoldDB" id="A0A556C5R8"/>
<evidence type="ECO:0000313" key="4">
    <source>
        <dbReference type="EMBL" id="TSI12809.1"/>
    </source>
</evidence>
<evidence type="ECO:0000256" key="1">
    <source>
        <dbReference type="ARBA" id="ARBA00022723"/>
    </source>
</evidence>
<dbReference type="Pfam" id="PF04166">
    <property type="entry name" value="PdxA"/>
    <property type="match status" value="1"/>
</dbReference>
<dbReference type="PANTHER" id="PTHR30004:SF3">
    <property type="entry name" value="4-HYDROXYTHREONINE-4-PHOSPHATE DEHYDROGENASE 2-RELATED"/>
    <property type="match status" value="1"/>
</dbReference>
<dbReference type="GO" id="GO:0051287">
    <property type="term" value="F:NAD binding"/>
    <property type="evidence" value="ECO:0007669"/>
    <property type="project" value="InterPro"/>
</dbReference>
<protein>
    <submittedName>
        <fullName evidence="4">4-hydroxythreonine-4-phosphate dehydrogenase</fullName>
    </submittedName>
</protein>
<dbReference type="OrthoDB" id="9801783at2"/>
<dbReference type="GO" id="GO:0046872">
    <property type="term" value="F:metal ion binding"/>
    <property type="evidence" value="ECO:0007669"/>
    <property type="project" value="UniProtKB-KW"/>
</dbReference>